<keyword evidence="5" id="KW-0805">Transcription regulation</keyword>
<protein>
    <recommendedName>
        <fullName evidence="3">Hut operon positive regulatory protein</fullName>
    </recommendedName>
</protein>
<proteinExistence type="inferred from homology"/>
<dbReference type="SUPFAM" id="SSF111064">
    <property type="entry name" value="Hut operon positive regulatory protein HutP"/>
    <property type="match status" value="1"/>
</dbReference>
<dbReference type="InterPro" id="IPR036482">
    <property type="entry name" value="Regulatory_HutP_sf"/>
</dbReference>
<evidence type="ECO:0000256" key="4">
    <source>
        <dbReference type="ARBA" id="ARBA00022884"/>
    </source>
</evidence>
<sequence length="196" mass="21256">MIWRHIFAADPEEKSRPSEEAQPLHSQVSDRVSGERISDEGPLFPPGEESVFSLRVDLKVLDESQIGRVALLLAATLSTEDERLVKEQVQRIGWRAVATEIGGLAGDLPQKVTRSVVGAALNAAIVEKKPDEMHALMHAALEAMNAFMPPSLLEVSVGAKLAIVRNDHWISVAVMGDAAYHAAAHHERCGVGTMNI</sequence>
<evidence type="ECO:0000256" key="6">
    <source>
        <dbReference type="ARBA" id="ARBA00023163"/>
    </source>
</evidence>
<dbReference type="EMBL" id="CP072943">
    <property type="protein sequence ID" value="QTX31310.1"/>
    <property type="molecule type" value="Genomic_DNA"/>
</dbReference>
<feature type="region of interest" description="Disordered" evidence="7">
    <location>
        <begin position="9"/>
        <end position="42"/>
    </location>
</feature>
<evidence type="ECO:0000256" key="1">
    <source>
        <dbReference type="ARBA" id="ARBA00002945"/>
    </source>
</evidence>
<evidence type="ECO:0000313" key="8">
    <source>
        <dbReference type="EMBL" id="QTX31310.1"/>
    </source>
</evidence>
<dbReference type="Gene3D" id="3.40.1510.10">
    <property type="entry name" value="Hut operon regulatory protein HutP"/>
    <property type="match status" value="1"/>
</dbReference>
<gene>
    <name evidence="8" type="ORF">KAR29_07875</name>
</gene>
<dbReference type="AlphaFoldDB" id="A0A9Q7AFQ3"/>
<dbReference type="Pfam" id="PF09021">
    <property type="entry name" value="HutP"/>
    <property type="match status" value="1"/>
</dbReference>
<evidence type="ECO:0000256" key="2">
    <source>
        <dbReference type="ARBA" id="ARBA00009992"/>
    </source>
</evidence>
<reference evidence="9" key="1">
    <citation type="submission" date="2021-04" db="EMBL/GenBank/DDBJ databases">
        <title>A novel Synergistetes isolate from a pyrite-forming mixed culture.</title>
        <authorList>
            <person name="Bunk B."/>
            <person name="Sproer C."/>
            <person name="Spring S."/>
            <person name="Pester M."/>
        </authorList>
    </citation>
    <scope>NUCLEOTIDE SEQUENCE [LARGE SCALE GENOMIC DNA]</scope>
    <source>
        <strain evidence="9">J.5.4.2-T.3.5.2</strain>
    </source>
</reference>
<dbReference type="CDD" id="cd11640">
    <property type="entry name" value="HutP"/>
    <property type="match status" value="1"/>
</dbReference>
<evidence type="ECO:0000256" key="7">
    <source>
        <dbReference type="SAM" id="MobiDB-lite"/>
    </source>
</evidence>
<evidence type="ECO:0000256" key="5">
    <source>
        <dbReference type="ARBA" id="ARBA00023015"/>
    </source>
</evidence>
<keyword evidence="6" id="KW-0804">Transcription</keyword>
<keyword evidence="9" id="KW-1185">Reference proteome</keyword>
<evidence type="ECO:0000256" key="3">
    <source>
        <dbReference type="ARBA" id="ARBA00019377"/>
    </source>
</evidence>
<dbReference type="InterPro" id="IPR015111">
    <property type="entry name" value="Regulatory_HutP"/>
</dbReference>
<dbReference type="GO" id="GO:0003723">
    <property type="term" value="F:RNA binding"/>
    <property type="evidence" value="ECO:0007669"/>
    <property type="project" value="UniProtKB-KW"/>
</dbReference>
<comment type="similarity">
    <text evidence="2">Belongs to the HutP family.</text>
</comment>
<organism evidence="8 9">
    <name type="scientific">Aminithiophilus ramosus</name>
    <dbReference type="NCBI Taxonomy" id="3029084"/>
    <lineage>
        <taxon>Bacteria</taxon>
        <taxon>Thermotogati</taxon>
        <taxon>Synergistota</taxon>
        <taxon>Synergistia</taxon>
        <taxon>Synergistales</taxon>
        <taxon>Aminithiophilaceae</taxon>
        <taxon>Aminithiophilus</taxon>
    </lineage>
</organism>
<evidence type="ECO:0000313" key="9">
    <source>
        <dbReference type="Proteomes" id="UP000671879"/>
    </source>
</evidence>
<name>A0A9Q7AFQ3_9BACT</name>
<dbReference type="KEGG" id="aram:KAR29_07875"/>
<comment type="function">
    <text evidence="1">Antiterminator that binds to cis-acting regulatory sequences on the mRNA in the presence of histidine, thereby suppressing transcription termination and activating the hut operon for histidine utilization.</text>
</comment>
<keyword evidence="4" id="KW-0694">RNA-binding</keyword>
<dbReference type="Proteomes" id="UP000671879">
    <property type="component" value="Chromosome"/>
</dbReference>
<accession>A0A9Q7AFQ3</accession>